<evidence type="ECO:0000256" key="1">
    <source>
        <dbReference type="ARBA" id="ARBA00000085"/>
    </source>
</evidence>
<dbReference type="SUPFAM" id="SSF55785">
    <property type="entry name" value="PYP-like sensor domain (PAS domain)"/>
    <property type="match status" value="1"/>
</dbReference>
<name>A0ABU5HDQ5_9BACT</name>
<evidence type="ECO:0000313" key="10">
    <source>
        <dbReference type="Proteomes" id="UP001291309"/>
    </source>
</evidence>
<dbReference type="NCBIfam" id="TIGR00229">
    <property type="entry name" value="sensory_box"/>
    <property type="match status" value="1"/>
</dbReference>
<dbReference type="PROSITE" id="PS50110">
    <property type="entry name" value="RESPONSE_REGULATORY"/>
    <property type="match status" value="2"/>
</dbReference>
<dbReference type="InterPro" id="IPR000014">
    <property type="entry name" value="PAS"/>
</dbReference>
<evidence type="ECO:0000256" key="6">
    <source>
        <dbReference type="PROSITE-ProRule" id="PRU00169"/>
    </source>
</evidence>
<feature type="modified residue" description="4-aspartylphosphate" evidence="6">
    <location>
        <position position="575"/>
    </location>
</feature>
<gene>
    <name evidence="9" type="ORF">SYV04_33750</name>
</gene>
<evidence type="ECO:0000259" key="7">
    <source>
        <dbReference type="PROSITE" id="PS50109"/>
    </source>
</evidence>
<keyword evidence="3 6" id="KW-0597">Phosphoprotein</keyword>
<dbReference type="PANTHER" id="PTHR43047:SF72">
    <property type="entry name" value="OSMOSENSING HISTIDINE PROTEIN KINASE SLN1"/>
    <property type="match status" value="1"/>
</dbReference>
<dbReference type="InterPro" id="IPR004358">
    <property type="entry name" value="Sig_transdc_His_kin-like_C"/>
</dbReference>
<dbReference type="SMART" id="SM00387">
    <property type="entry name" value="HATPase_c"/>
    <property type="match status" value="1"/>
</dbReference>
<dbReference type="SUPFAM" id="SSF52172">
    <property type="entry name" value="CheY-like"/>
    <property type="match status" value="2"/>
</dbReference>
<evidence type="ECO:0000256" key="4">
    <source>
        <dbReference type="ARBA" id="ARBA00022679"/>
    </source>
</evidence>
<dbReference type="InterPro" id="IPR003661">
    <property type="entry name" value="HisK_dim/P_dom"/>
</dbReference>
<dbReference type="CDD" id="cd00130">
    <property type="entry name" value="PAS"/>
    <property type="match status" value="1"/>
</dbReference>
<evidence type="ECO:0000313" key="9">
    <source>
        <dbReference type="EMBL" id="MDY7231405.1"/>
    </source>
</evidence>
<dbReference type="Gene3D" id="3.30.450.20">
    <property type="entry name" value="PAS domain"/>
    <property type="match status" value="1"/>
</dbReference>
<dbReference type="Pfam" id="PF00072">
    <property type="entry name" value="Response_reg"/>
    <property type="match status" value="2"/>
</dbReference>
<dbReference type="InterPro" id="IPR001789">
    <property type="entry name" value="Sig_transdc_resp-reg_receiver"/>
</dbReference>
<dbReference type="Pfam" id="PF13188">
    <property type="entry name" value="PAS_8"/>
    <property type="match status" value="1"/>
</dbReference>
<comment type="caution">
    <text evidence="9">The sequence shown here is derived from an EMBL/GenBank/DDBJ whole genome shotgun (WGS) entry which is preliminary data.</text>
</comment>
<dbReference type="Gene3D" id="3.40.50.2300">
    <property type="match status" value="2"/>
</dbReference>
<dbReference type="CDD" id="cd00156">
    <property type="entry name" value="REC"/>
    <property type="match status" value="1"/>
</dbReference>
<keyword evidence="5" id="KW-0418">Kinase</keyword>
<dbReference type="SMART" id="SM00388">
    <property type="entry name" value="HisKA"/>
    <property type="match status" value="1"/>
</dbReference>
<proteinExistence type="predicted"/>
<dbReference type="SUPFAM" id="SSF47384">
    <property type="entry name" value="Homodimeric domain of signal transducing histidine kinase"/>
    <property type="match status" value="1"/>
</dbReference>
<dbReference type="RefSeq" id="WP_321550114.1">
    <property type="nucleotide sequence ID" value="NZ_JAXIVS010000014.1"/>
</dbReference>
<dbReference type="InterPro" id="IPR036890">
    <property type="entry name" value="HATPase_C_sf"/>
</dbReference>
<dbReference type="InterPro" id="IPR011006">
    <property type="entry name" value="CheY-like_superfamily"/>
</dbReference>
<dbReference type="CDD" id="cd00082">
    <property type="entry name" value="HisKA"/>
    <property type="match status" value="1"/>
</dbReference>
<dbReference type="Gene3D" id="1.10.287.130">
    <property type="match status" value="1"/>
</dbReference>
<evidence type="ECO:0000256" key="5">
    <source>
        <dbReference type="ARBA" id="ARBA00022777"/>
    </source>
</evidence>
<dbReference type="InterPro" id="IPR005467">
    <property type="entry name" value="His_kinase_dom"/>
</dbReference>
<feature type="modified residue" description="4-aspartylphosphate" evidence="6">
    <location>
        <position position="64"/>
    </location>
</feature>
<dbReference type="SMART" id="SM00091">
    <property type="entry name" value="PAS"/>
    <property type="match status" value="1"/>
</dbReference>
<dbReference type="PROSITE" id="PS50109">
    <property type="entry name" value="HIS_KIN"/>
    <property type="match status" value="1"/>
</dbReference>
<dbReference type="SMART" id="SM00448">
    <property type="entry name" value="REC"/>
    <property type="match status" value="2"/>
</dbReference>
<dbReference type="InterPro" id="IPR003594">
    <property type="entry name" value="HATPase_dom"/>
</dbReference>
<keyword evidence="10" id="KW-1185">Reference proteome</keyword>
<keyword evidence="4" id="KW-0808">Transferase</keyword>
<evidence type="ECO:0000256" key="2">
    <source>
        <dbReference type="ARBA" id="ARBA00012438"/>
    </source>
</evidence>
<dbReference type="InterPro" id="IPR036097">
    <property type="entry name" value="HisK_dim/P_sf"/>
</dbReference>
<dbReference type="InterPro" id="IPR035965">
    <property type="entry name" value="PAS-like_dom_sf"/>
</dbReference>
<dbReference type="EC" id="2.7.13.3" evidence="2"/>
<evidence type="ECO:0000259" key="8">
    <source>
        <dbReference type="PROSITE" id="PS50110"/>
    </source>
</evidence>
<protein>
    <recommendedName>
        <fullName evidence="2">histidine kinase</fullName>
        <ecNumber evidence="2">2.7.13.3</ecNumber>
    </recommendedName>
</protein>
<feature type="domain" description="Response regulatory" evidence="8">
    <location>
        <begin position="526"/>
        <end position="642"/>
    </location>
</feature>
<dbReference type="Gene3D" id="3.30.565.10">
    <property type="entry name" value="Histidine kinase-like ATPase, C-terminal domain"/>
    <property type="match status" value="1"/>
</dbReference>
<dbReference type="PANTHER" id="PTHR43047">
    <property type="entry name" value="TWO-COMPONENT HISTIDINE PROTEIN KINASE"/>
    <property type="match status" value="1"/>
</dbReference>
<feature type="domain" description="Response regulatory" evidence="8">
    <location>
        <begin position="11"/>
        <end position="129"/>
    </location>
</feature>
<organism evidence="9 10">
    <name type="scientific">Hyalangium rubrum</name>
    <dbReference type="NCBI Taxonomy" id="3103134"/>
    <lineage>
        <taxon>Bacteria</taxon>
        <taxon>Pseudomonadati</taxon>
        <taxon>Myxococcota</taxon>
        <taxon>Myxococcia</taxon>
        <taxon>Myxococcales</taxon>
        <taxon>Cystobacterineae</taxon>
        <taxon>Archangiaceae</taxon>
        <taxon>Hyalangium</taxon>
    </lineage>
</organism>
<dbReference type="EMBL" id="JAXIVS010000014">
    <property type="protein sequence ID" value="MDY7231405.1"/>
    <property type="molecule type" value="Genomic_DNA"/>
</dbReference>
<dbReference type="PRINTS" id="PR00344">
    <property type="entry name" value="BCTRLSENSOR"/>
</dbReference>
<evidence type="ECO:0000256" key="3">
    <source>
        <dbReference type="ARBA" id="ARBA00022553"/>
    </source>
</evidence>
<sequence length="650" mass="72038">MNFGAPTHPLRILLIEDDEDDFILVRDALEALGSEKKMTLEWVEDPERGLELLQAGGHDVCLLDYRLGIYTGLELLELARQRGVHTPIILMTGLGDDMVDRQALEAGAADFMVKSQMTPVLLQRSIRYTVQHARTLAELRRSQSSFRELIERLPDGICVLRERRLIYANPALVALVGCDSADELLGRELSDLASAFFQPEDWQALRRDEPGVLKARGPMAFREFRLRRKSGDIIVAEMARFAVVFDGQPSAMCIARDLTERNQMQSRLMLADRMAALGMVAGMVAHDINNPLAYVLTNLHTLESDVLPRLPLATGEREEVRGLLSDAQLGAVRAREVVQQFRIFSSGEKEPRAEPLEVHRVLESALRMAGNEIRHRARLVRDYTEPLTAQASEGPLGQVFLNLLVNAAQAIPEGAVEGNEIRLVTRRAAGEVRIEVHDTGVGIPPDRLTRVFDPFYTTKPRGVGTGLGLSICRDIVSGFGGRLELESEVGRGSVFRVILPAAATPEVVARSRLTTEPVLAKVRRGRILIVDDEPLVSQAIRRALQREHEVMALTSAREAHQRLTGGESFDIILCDIMMPEMSGMDLHEQLARVSPAQAERMVFLTGGAFTPKAREFLSHVKNPRMEKPFLPKELQALVHSLLSGSAASPS</sequence>
<comment type="catalytic activity">
    <reaction evidence="1">
        <text>ATP + protein L-histidine = ADP + protein N-phospho-L-histidine.</text>
        <dbReference type="EC" id="2.7.13.3"/>
    </reaction>
</comment>
<accession>A0ABU5HDQ5</accession>
<dbReference type="Proteomes" id="UP001291309">
    <property type="component" value="Unassembled WGS sequence"/>
</dbReference>
<dbReference type="SUPFAM" id="SSF55874">
    <property type="entry name" value="ATPase domain of HSP90 chaperone/DNA topoisomerase II/histidine kinase"/>
    <property type="match status" value="1"/>
</dbReference>
<dbReference type="Pfam" id="PF02518">
    <property type="entry name" value="HATPase_c"/>
    <property type="match status" value="1"/>
</dbReference>
<feature type="domain" description="Histidine kinase" evidence="7">
    <location>
        <begin position="283"/>
        <end position="503"/>
    </location>
</feature>
<reference evidence="9 10" key="1">
    <citation type="submission" date="2023-12" db="EMBL/GenBank/DDBJ databases">
        <title>the genome sequence of Hyalangium sp. s54d21.</title>
        <authorList>
            <person name="Zhang X."/>
        </authorList>
    </citation>
    <scope>NUCLEOTIDE SEQUENCE [LARGE SCALE GENOMIC DNA]</scope>
    <source>
        <strain evidence="10">s54d21</strain>
    </source>
</reference>